<protein>
    <submittedName>
        <fullName evidence="2">Uncharacterized protein</fullName>
    </submittedName>
</protein>
<sequence>MPISRASFQELSAYANILNRLPSHHSLSQKSDDSDAQISSLSEAPSLAFSDSSSADSFADEYFHVVRPKMFVPGLSEAEAETYDEQSTDREQEILHVGAQTVSNQSLLQALCDANPTAKHLFPATTRVDHDRCSVALTGVHSGRRVQEPTTSLTGPTTIKYPQPHTLKPPHIQVTDTSPPWNGVSVVAGGHPAPLLISNAECRGSQQACARLNVPNLSDNLKQGAKCLSTSSIKTCWPVRPRDDDQVTCDGDDDAILDSEMSMVDELEAFFGPENARSVVGAIASSPPEVAFEGRFSHLEGLRQHTAGSGNAPSSSSPQSTQPSSSPATTRSSRSGGSKRTAPTSDEADEDGNNDEDERPKEPKKPRTRGKQIRWDCPLCRRPIGDMGTNPGCAKDGLEFRHLWEHFRKHHYGCETYGLKLSGRRADAVHLNQRQKEPSACTPGLYAGSRFEIGIDLYEEMDTIYNNPSLRPPQKWAEWWKLFFPGYTDVPDGIHQGTISFPSAEIPALQVAFSTRWDDEALKGNVPFLDARQKQKAQKILDESIRTFNYTHQPRFRTSGQLPDSFSSMQALVGVEENPFLGGFDMGISPLQTQNQPYQTYGNPGF</sequence>
<feature type="compositionally biased region" description="Polar residues" evidence="1">
    <location>
        <begin position="148"/>
        <end position="157"/>
    </location>
</feature>
<name>W9WX06_9EURO</name>
<feature type="compositionally biased region" description="Acidic residues" evidence="1">
    <location>
        <begin position="346"/>
        <end position="357"/>
    </location>
</feature>
<organism evidence="2 3">
    <name type="scientific">Cladophialophora psammophila CBS 110553</name>
    <dbReference type="NCBI Taxonomy" id="1182543"/>
    <lineage>
        <taxon>Eukaryota</taxon>
        <taxon>Fungi</taxon>
        <taxon>Dikarya</taxon>
        <taxon>Ascomycota</taxon>
        <taxon>Pezizomycotina</taxon>
        <taxon>Eurotiomycetes</taxon>
        <taxon>Chaetothyriomycetidae</taxon>
        <taxon>Chaetothyriales</taxon>
        <taxon>Herpotrichiellaceae</taxon>
        <taxon>Cladophialophora</taxon>
    </lineage>
</organism>
<comment type="caution">
    <text evidence="2">The sequence shown here is derived from an EMBL/GenBank/DDBJ whole genome shotgun (WGS) entry which is preliminary data.</text>
</comment>
<gene>
    <name evidence="2" type="ORF">A1O5_07227</name>
</gene>
<dbReference type="RefSeq" id="XP_007746006.1">
    <property type="nucleotide sequence ID" value="XM_007747816.1"/>
</dbReference>
<evidence type="ECO:0000313" key="2">
    <source>
        <dbReference type="EMBL" id="EXJ69191.1"/>
    </source>
</evidence>
<accession>W9WX06</accession>
<dbReference type="EMBL" id="AMGX01000011">
    <property type="protein sequence ID" value="EXJ69191.1"/>
    <property type="molecule type" value="Genomic_DNA"/>
</dbReference>
<dbReference type="GeneID" id="19191933"/>
<reference evidence="2 3" key="1">
    <citation type="submission" date="2013-03" db="EMBL/GenBank/DDBJ databases">
        <title>The Genome Sequence of Cladophialophora psammophila CBS 110553.</title>
        <authorList>
            <consortium name="The Broad Institute Genomics Platform"/>
            <person name="Cuomo C."/>
            <person name="de Hoog S."/>
            <person name="Gorbushina A."/>
            <person name="Walker B."/>
            <person name="Young S.K."/>
            <person name="Zeng Q."/>
            <person name="Gargeya S."/>
            <person name="Fitzgerald M."/>
            <person name="Haas B."/>
            <person name="Abouelleil A."/>
            <person name="Allen A.W."/>
            <person name="Alvarado L."/>
            <person name="Arachchi H.M."/>
            <person name="Berlin A.M."/>
            <person name="Chapman S.B."/>
            <person name="Gainer-Dewar J."/>
            <person name="Goldberg J."/>
            <person name="Griggs A."/>
            <person name="Gujja S."/>
            <person name="Hansen M."/>
            <person name="Howarth C."/>
            <person name="Imamovic A."/>
            <person name="Ireland A."/>
            <person name="Larimer J."/>
            <person name="McCowan C."/>
            <person name="Murphy C."/>
            <person name="Pearson M."/>
            <person name="Poon T.W."/>
            <person name="Priest M."/>
            <person name="Roberts A."/>
            <person name="Saif S."/>
            <person name="Shea T."/>
            <person name="Sisk P."/>
            <person name="Sykes S."/>
            <person name="Wortman J."/>
            <person name="Nusbaum C."/>
            <person name="Birren B."/>
        </authorList>
    </citation>
    <scope>NUCLEOTIDE SEQUENCE [LARGE SCALE GENOMIC DNA]</scope>
    <source>
        <strain evidence="2 3">CBS 110553</strain>
    </source>
</reference>
<dbReference type="AlphaFoldDB" id="W9WX06"/>
<evidence type="ECO:0000313" key="3">
    <source>
        <dbReference type="Proteomes" id="UP000019471"/>
    </source>
</evidence>
<feature type="region of interest" description="Disordered" evidence="1">
    <location>
        <begin position="145"/>
        <end position="165"/>
    </location>
</feature>
<dbReference type="HOGENOM" id="CLU_450538_0_0_1"/>
<evidence type="ECO:0000256" key="1">
    <source>
        <dbReference type="SAM" id="MobiDB-lite"/>
    </source>
</evidence>
<dbReference type="Proteomes" id="UP000019471">
    <property type="component" value="Unassembled WGS sequence"/>
</dbReference>
<proteinExistence type="predicted"/>
<feature type="region of interest" description="Disordered" evidence="1">
    <location>
        <begin position="304"/>
        <end position="371"/>
    </location>
</feature>
<keyword evidence="3" id="KW-1185">Reference proteome</keyword>
<dbReference type="OrthoDB" id="4161600at2759"/>
<feature type="compositionally biased region" description="Low complexity" evidence="1">
    <location>
        <begin position="306"/>
        <end position="338"/>
    </location>
</feature>